<dbReference type="InterPro" id="IPR003892">
    <property type="entry name" value="CUE"/>
</dbReference>
<dbReference type="Proteomes" id="UP000236544">
    <property type="component" value="Unassembled WGS sequence"/>
</dbReference>
<dbReference type="PROSITE" id="PS51140">
    <property type="entry name" value="CUE"/>
    <property type="match status" value="1"/>
</dbReference>
<dbReference type="GO" id="GO:0004519">
    <property type="term" value="F:endonuclease activity"/>
    <property type="evidence" value="ECO:0007669"/>
    <property type="project" value="TreeGrafter"/>
</dbReference>
<dbReference type="SMART" id="SM00463">
    <property type="entry name" value="SMR"/>
    <property type="match status" value="1"/>
</dbReference>
<keyword evidence="4" id="KW-1185">Reference proteome</keyword>
<gene>
    <name evidence="3" type="ORF">LAQU0_S01e10792g</name>
</gene>
<dbReference type="GO" id="GO:0005634">
    <property type="term" value="C:nucleus"/>
    <property type="evidence" value="ECO:0007669"/>
    <property type="project" value="TreeGrafter"/>
</dbReference>
<dbReference type="PROSITE" id="PS50828">
    <property type="entry name" value="SMR"/>
    <property type="match status" value="1"/>
</dbReference>
<evidence type="ECO:0000313" key="3">
    <source>
        <dbReference type="EMBL" id="CUS20621.1"/>
    </source>
</evidence>
<sequence length="457" mass="51263">MSLQDLAPLVELFPGVSENKLRDTLKSAGGDAQIACSMILSEQETLHQMAEKSLSNISSDSAEAEVRENRHAQTFSEQSCLDKNHTNIRKGTVNLKKRIWRPVHSFTKDQSSRLELDQATSAKPNAWVSATDSIQDIIYYTKVTPKTAQKAFYKKTLNSARAIIDIICHYDEYAEDISGFRQPDDKLLEYRTPQRGIAKAGGRVQSSTGFAHKKKPVGTVLSAEWNEPATFSPRSENNYKYDSSSSEAKELNSIITSNPSLRAINPSFSKRALEFYEGDVEWTMLTLIFIFEKSCAQYTFMDVSSKAPSPNSLKNISKVSKDLVKPRGVVAEAVRFDPSCFASDENYDRALLILDGIFTLYTADLHGFLPYEAELVAERCLDVWWKKELAMREMNGQRLNQIKAINLAPFKIITGRGLHSVGGVSKVRIKVKKFLDTGLYAYAEEASYFVVEGKKRA</sequence>
<dbReference type="InterPro" id="IPR002625">
    <property type="entry name" value="Smr_dom"/>
</dbReference>
<feature type="domain" description="CUE" evidence="2">
    <location>
        <begin position="1"/>
        <end position="44"/>
    </location>
</feature>
<dbReference type="AlphaFoldDB" id="A0A0P1KLR0"/>
<dbReference type="PANTHER" id="PTHR46535">
    <property type="entry name" value="NEDD4-BINDING PROTEIN 2"/>
    <property type="match status" value="1"/>
</dbReference>
<feature type="domain" description="Smr" evidence="1">
    <location>
        <begin position="363"/>
        <end position="454"/>
    </location>
</feature>
<dbReference type="CDD" id="cd14279">
    <property type="entry name" value="CUE"/>
    <property type="match status" value="1"/>
</dbReference>
<dbReference type="OrthoDB" id="4080456at2759"/>
<organism evidence="3 4">
    <name type="scientific">Lachancea quebecensis</name>
    <dbReference type="NCBI Taxonomy" id="1654605"/>
    <lineage>
        <taxon>Eukaryota</taxon>
        <taxon>Fungi</taxon>
        <taxon>Dikarya</taxon>
        <taxon>Ascomycota</taxon>
        <taxon>Saccharomycotina</taxon>
        <taxon>Saccharomycetes</taxon>
        <taxon>Saccharomycetales</taxon>
        <taxon>Saccharomycetaceae</taxon>
        <taxon>Lachancea</taxon>
    </lineage>
</organism>
<protein>
    <submittedName>
        <fullName evidence="3">LAQU0S01e10792g1_1</fullName>
    </submittedName>
</protein>
<dbReference type="Gene3D" id="3.30.1370.110">
    <property type="match status" value="1"/>
</dbReference>
<dbReference type="EMBL" id="LN890560">
    <property type="protein sequence ID" value="CUS20621.1"/>
    <property type="molecule type" value="Genomic_DNA"/>
</dbReference>
<evidence type="ECO:0000313" key="4">
    <source>
        <dbReference type="Proteomes" id="UP000236544"/>
    </source>
</evidence>
<name>A0A0P1KLR0_9SACH</name>
<evidence type="ECO:0000259" key="1">
    <source>
        <dbReference type="PROSITE" id="PS50828"/>
    </source>
</evidence>
<dbReference type="GO" id="GO:0043130">
    <property type="term" value="F:ubiquitin binding"/>
    <property type="evidence" value="ECO:0007669"/>
    <property type="project" value="InterPro"/>
</dbReference>
<reference evidence="4" key="1">
    <citation type="submission" date="2015-10" db="EMBL/GenBank/DDBJ databases">
        <authorList>
            <person name="Devillers H."/>
        </authorList>
    </citation>
    <scope>NUCLEOTIDE SEQUENCE [LARGE SCALE GENOMIC DNA]</scope>
</reference>
<dbReference type="PANTHER" id="PTHR46535:SF1">
    <property type="entry name" value="NEDD4-BINDING PROTEIN 2"/>
    <property type="match status" value="1"/>
</dbReference>
<proteinExistence type="predicted"/>
<evidence type="ECO:0000259" key="2">
    <source>
        <dbReference type="PROSITE" id="PS51140"/>
    </source>
</evidence>
<dbReference type="InterPro" id="IPR036063">
    <property type="entry name" value="Smr_dom_sf"/>
</dbReference>
<dbReference type="SUPFAM" id="SSF160443">
    <property type="entry name" value="SMR domain-like"/>
    <property type="match status" value="1"/>
</dbReference>
<dbReference type="InterPro" id="IPR052772">
    <property type="entry name" value="Endo/PolyKinase_Domain-Protein"/>
</dbReference>
<accession>A0A0P1KLR0</accession>